<evidence type="ECO:0000256" key="3">
    <source>
        <dbReference type="ARBA" id="ARBA00022691"/>
    </source>
</evidence>
<feature type="binding site" evidence="12">
    <location>
        <position position="274"/>
    </location>
    <ligand>
        <name>[4Fe-4S] cluster</name>
        <dbReference type="ChEBI" id="CHEBI:49883"/>
        <label>2</label>
        <note>4Fe-4S-substrate</note>
    </ligand>
</feature>
<dbReference type="InterPro" id="IPR013483">
    <property type="entry name" value="MoaA"/>
</dbReference>
<keyword evidence="9 12" id="KW-0501">Molybdenum cofactor biosynthesis</keyword>
<dbReference type="GO" id="GO:0061799">
    <property type="term" value="F:cyclic pyranopterin monophosphate synthase activity"/>
    <property type="evidence" value="ECO:0007669"/>
    <property type="project" value="TreeGrafter"/>
</dbReference>
<evidence type="ECO:0000256" key="7">
    <source>
        <dbReference type="ARBA" id="ARBA00023014"/>
    </source>
</evidence>
<accession>A0A5K7Z8B0</accession>
<dbReference type="SMART" id="SM00729">
    <property type="entry name" value="Elp3"/>
    <property type="match status" value="1"/>
</dbReference>
<comment type="pathway">
    <text evidence="12">Cofactor biosynthesis; molybdopterin biosynthesis.</text>
</comment>
<feature type="binding site" evidence="12">
    <location>
        <begin position="262"/>
        <end position="264"/>
    </location>
    <ligand>
        <name>GTP</name>
        <dbReference type="ChEBI" id="CHEBI:37565"/>
    </ligand>
</feature>
<dbReference type="InterPro" id="IPR050105">
    <property type="entry name" value="MoCo_biosynth_MoaA/MoaC"/>
</dbReference>
<proteinExistence type="inferred from homology"/>
<comment type="catalytic activity">
    <reaction evidence="11 12">
        <text>GTP + AH2 + S-adenosyl-L-methionine = (8S)-3',8-cyclo-7,8-dihydroguanosine 5'-triphosphate + 5'-deoxyadenosine + L-methionine + A + H(+)</text>
        <dbReference type="Rhea" id="RHEA:49576"/>
        <dbReference type="ChEBI" id="CHEBI:13193"/>
        <dbReference type="ChEBI" id="CHEBI:15378"/>
        <dbReference type="ChEBI" id="CHEBI:17319"/>
        <dbReference type="ChEBI" id="CHEBI:17499"/>
        <dbReference type="ChEBI" id="CHEBI:37565"/>
        <dbReference type="ChEBI" id="CHEBI:57844"/>
        <dbReference type="ChEBI" id="CHEBI:59789"/>
        <dbReference type="ChEBI" id="CHEBI:131766"/>
        <dbReference type="EC" id="4.1.99.22"/>
    </reaction>
</comment>
<feature type="binding site" evidence="12">
    <location>
        <position position="32"/>
    </location>
    <ligand>
        <name>[4Fe-4S] cluster</name>
        <dbReference type="ChEBI" id="CHEBI:49883"/>
        <label>1</label>
        <note>4Fe-4S-S-AdoMet</note>
    </ligand>
</feature>
<dbReference type="SUPFAM" id="SSF102114">
    <property type="entry name" value="Radical SAM enzymes"/>
    <property type="match status" value="1"/>
</dbReference>
<dbReference type="GO" id="GO:0061798">
    <property type="term" value="F:GTP 3',8'-cyclase activity"/>
    <property type="evidence" value="ECO:0007669"/>
    <property type="project" value="UniProtKB-UniRule"/>
</dbReference>
<comment type="similarity">
    <text evidence="12">Belongs to the radical SAM superfamily. MoaA family.</text>
</comment>
<keyword evidence="2 12" id="KW-0004">4Fe-4S</keyword>
<keyword evidence="5 12" id="KW-0547">Nucleotide-binding</keyword>
<evidence type="ECO:0000256" key="8">
    <source>
        <dbReference type="ARBA" id="ARBA00023134"/>
    </source>
</evidence>
<organism evidence="15 16">
    <name type="scientific">Desulfosarcina widdelii</name>
    <dbReference type="NCBI Taxonomy" id="947919"/>
    <lineage>
        <taxon>Bacteria</taxon>
        <taxon>Pseudomonadati</taxon>
        <taxon>Thermodesulfobacteriota</taxon>
        <taxon>Desulfobacteria</taxon>
        <taxon>Desulfobacterales</taxon>
        <taxon>Desulfosarcinaceae</taxon>
        <taxon>Desulfosarcina</taxon>
    </lineage>
</organism>
<dbReference type="AlphaFoldDB" id="A0A5K7Z8B0"/>
<dbReference type="CDD" id="cd21117">
    <property type="entry name" value="Twitch_MoaA"/>
    <property type="match status" value="1"/>
</dbReference>
<comment type="subunit">
    <text evidence="12">Monomer and homodimer.</text>
</comment>
<dbReference type="InterPro" id="IPR000385">
    <property type="entry name" value="MoaA_NifB_PqqE_Fe-S-bd_CS"/>
</dbReference>
<comment type="cofactor">
    <cofactor evidence="12">
        <name>[4Fe-4S] cluster</name>
        <dbReference type="ChEBI" id="CHEBI:49883"/>
    </cofactor>
    <text evidence="12">Binds 2 [4Fe-4S] clusters. Binds 1 [4Fe-4S] cluster coordinated with 3 cysteines and an exchangeable S-adenosyl-L-methionine and 1 [4Fe-4S] cluster coordinated with 3 cysteines and the GTP-derived substrate.</text>
</comment>
<dbReference type="EC" id="4.1.99.22" evidence="1 12"/>
<sequence>MSRQVLTDRYQRQLSYLRVSVTDRCNLRCIYCVPGTPVPRLKHEDILRYEEILRVMRVGIGLGINKVRVTGGEPLVRKGITGFLEKLAVMEGLRDVSLTTNGVRLAEQVHEIRKAGIQRINVSLDTLNPATFMRITRRDRFRKVWAGIMAAHRAGFDPIKINAVVLGGINDSEVVDLARLTFDYPFHVRFIEYMPVGNVGPDYSRRIFRDEILERIYRLGTLTPVSRKPLDGPAERYRLAGAQGEIGIIGAISHNFCSQCNRLRLTARGRLRTCLLSDEEIDLIGPLRKGCTDRDLEEIFIQAARRKQERHHLSNTLTDKVSDRMSAIGG</sequence>
<dbReference type="RefSeq" id="WP_155303707.1">
    <property type="nucleotide sequence ID" value="NZ_AP021875.1"/>
</dbReference>
<dbReference type="InterPro" id="IPR040064">
    <property type="entry name" value="MoaA-like"/>
</dbReference>
<dbReference type="InterPro" id="IPR013785">
    <property type="entry name" value="Aldolase_TIM"/>
</dbReference>
<keyword evidence="10 12" id="KW-0456">Lyase</keyword>
<feature type="binding site" evidence="12">
    <location>
        <position position="18"/>
    </location>
    <ligand>
        <name>GTP</name>
        <dbReference type="ChEBI" id="CHEBI:37565"/>
    </ligand>
</feature>
<evidence type="ECO:0000313" key="16">
    <source>
        <dbReference type="Proteomes" id="UP000427769"/>
    </source>
</evidence>
<dbReference type="EMBL" id="AP021875">
    <property type="protein sequence ID" value="BBO74704.1"/>
    <property type="molecule type" value="Genomic_DNA"/>
</dbReference>
<dbReference type="PANTHER" id="PTHR22960:SF0">
    <property type="entry name" value="MOLYBDENUM COFACTOR BIOSYNTHESIS PROTEIN 1"/>
    <property type="match status" value="1"/>
</dbReference>
<evidence type="ECO:0000256" key="13">
    <source>
        <dbReference type="SAM" id="MobiDB-lite"/>
    </source>
</evidence>
<dbReference type="GO" id="GO:0051539">
    <property type="term" value="F:4 iron, 4 sulfur cluster binding"/>
    <property type="evidence" value="ECO:0007669"/>
    <property type="project" value="UniProtKB-UniRule"/>
</dbReference>
<feature type="binding site" evidence="12">
    <location>
        <position position="194"/>
    </location>
    <ligand>
        <name>S-adenosyl-L-methionine</name>
        <dbReference type="ChEBI" id="CHEBI:59789"/>
    </ligand>
</feature>
<dbReference type="InterPro" id="IPR006638">
    <property type="entry name" value="Elp3/MiaA/NifB-like_rSAM"/>
</dbReference>
<feature type="binding site" evidence="12">
    <location>
        <position position="31"/>
    </location>
    <ligand>
        <name>S-adenosyl-L-methionine</name>
        <dbReference type="ChEBI" id="CHEBI:59789"/>
    </ligand>
</feature>
<name>A0A5K7Z8B0_9BACT</name>
<dbReference type="GO" id="GO:1904047">
    <property type="term" value="F:S-adenosyl-L-methionine binding"/>
    <property type="evidence" value="ECO:0007669"/>
    <property type="project" value="UniProtKB-UniRule"/>
</dbReference>
<evidence type="ECO:0000256" key="12">
    <source>
        <dbReference type="HAMAP-Rule" id="MF_01225"/>
    </source>
</evidence>
<dbReference type="NCBIfam" id="TIGR02666">
    <property type="entry name" value="moaA"/>
    <property type="match status" value="1"/>
</dbReference>
<feature type="binding site" evidence="12">
    <location>
        <position position="260"/>
    </location>
    <ligand>
        <name>[4Fe-4S] cluster</name>
        <dbReference type="ChEBI" id="CHEBI:49883"/>
        <label>2</label>
        <note>4Fe-4S-substrate</note>
    </ligand>
</feature>
<feature type="binding site" evidence="12">
    <location>
        <position position="25"/>
    </location>
    <ligand>
        <name>[4Fe-4S] cluster</name>
        <dbReference type="ChEBI" id="CHEBI:49883"/>
        <label>1</label>
        <note>4Fe-4S-S-AdoMet</note>
    </ligand>
</feature>
<dbReference type="NCBIfam" id="NF001199">
    <property type="entry name" value="PRK00164.2-1"/>
    <property type="match status" value="1"/>
</dbReference>
<dbReference type="InterPro" id="IPR010505">
    <property type="entry name" value="MoaA_twitch"/>
</dbReference>
<evidence type="ECO:0000256" key="2">
    <source>
        <dbReference type="ARBA" id="ARBA00022485"/>
    </source>
</evidence>
<dbReference type="Gene3D" id="3.20.20.70">
    <property type="entry name" value="Aldolase class I"/>
    <property type="match status" value="1"/>
</dbReference>
<feature type="binding site" evidence="12">
    <location>
        <position position="257"/>
    </location>
    <ligand>
        <name>[4Fe-4S] cluster</name>
        <dbReference type="ChEBI" id="CHEBI:49883"/>
        <label>2</label>
        <note>4Fe-4S-substrate</note>
    </ligand>
</feature>
<evidence type="ECO:0000313" key="15">
    <source>
        <dbReference type="EMBL" id="BBO74704.1"/>
    </source>
</evidence>
<keyword evidence="8 12" id="KW-0342">GTP-binding</keyword>
<evidence type="ECO:0000256" key="11">
    <source>
        <dbReference type="ARBA" id="ARBA00048697"/>
    </source>
</evidence>
<dbReference type="UniPathway" id="UPA00344"/>
<comment type="function">
    <text evidence="12">Catalyzes the cyclization of GTP to (8S)-3',8-cyclo-7,8-dihydroguanosine 5'-triphosphate.</text>
</comment>
<evidence type="ECO:0000256" key="5">
    <source>
        <dbReference type="ARBA" id="ARBA00022741"/>
    </source>
</evidence>
<dbReference type="InterPro" id="IPR007197">
    <property type="entry name" value="rSAM"/>
</dbReference>
<dbReference type="Pfam" id="PF04055">
    <property type="entry name" value="Radical_SAM"/>
    <property type="match status" value="1"/>
</dbReference>
<feature type="binding site" evidence="12">
    <location>
        <position position="99"/>
    </location>
    <ligand>
        <name>GTP</name>
        <dbReference type="ChEBI" id="CHEBI:37565"/>
    </ligand>
</feature>
<dbReference type="OrthoDB" id="9763993at2"/>
<dbReference type="PROSITE" id="PS51918">
    <property type="entry name" value="RADICAL_SAM"/>
    <property type="match status" value="1"/>
</dbReference>
<evidence type="ECO:0000256" key="6">
    <source>
        <dbReference type="ARBA" id="ARBA00023004"/>
    </source>
</evidence>
<dbReference type="Proteomes" id="UP000427769">
    <property type="component" value="Chromosome"/>
</dbReference>
<evidence type="ECO:0000259" key="14">
    <source>
        <dbReference type="PROSITE" id="PS51918"/>
    </source>
</evidence>
<evidence type="ECO:0000256" key="9">
    <source>
        <dbReference type="ARBA" id="ARBA00023150"/>
    </source>
</evidence>
<dbReference type="CDD" id="cd01335">
    <property type="entry name" value="Radical_SAM"/>
    <property type="match status" value="1"/>
</dbReference>
<keyword evidence="7 12" id="KW-0411">Iron-sulfur</keyword>
<feature type="binding site" evidence="12">
    <location>
        <position position="29"/>
    </location>
    <ligand>
        <name>[4Fe-4S] cluster</name>
        <dbReference type="ChEBI" id="CHEBI:49883"/>
        <label>1</label>
        <note>4Fe-4S-S-AdoMet</note>
    </ligand>
</feature>
<dbReference type="GO" id="GO:0005525">
    <property type="term" value="F:GTP binding"/>
    <property type="evidence" value="ECO:0007669"/>
    <property type="project" value="UniProtKB-UniRule"/>
</dbReference>
<dbReference type="KEGG" id="dwd:DSCW_21210"/>
<feature type="domain" description="Radical SAM core" evidence="14">
    <location>
        <begin position="9"/>
        <end position="222"/>
    </location>
</feature>
<keyword evidence="6 12" id="KW-0408">Iron</keyword>
<dbReference type="HAMAP" id="MF_01225_B">
    <property type="entry name" value="MoaA_B"/>
    <property type="match status" value="1"/>
</dbReference>
<dbReference type="SFLD" id="SFLDG01386">
    <property type="entry name" value="main_SPASM_domain-containing"/>
    <property type="match status" value="1"/>
</dbReference>
<feature type="region of interest" description="Disordered" evidence="13">
    <location>
        <begin position="311"/>
        <end position="330"/>
    </location>
</feature>
<dbReference type="PROSITE" id="PS01305">
    <property type="entry name" value="MOAA_NIFB_PQQE"/>
    <property type="match status" value="1"/>
</dbReference>
<feature type="binding site" evidence="12">
    <location>
        <position position="123"/>
    </location>
    <ligand>
        <name>S-adenosyl-L-methionine</name>
        <dbReference type="ChEBI" id="CHEBI:59789"/>
    </ligand>
</feature>
<dbReference type="Pfam" id="PF06463">
    <property type="entry name" value="Mob_synth_C"/>
    <property type="match status" value="1"/>
</dbReference>
<dbReference type="SFLD" id="SFLDG01383">
    <property type="entry name" value="cyclic_pyranopterin_phosphate"/>
    <property type="match status" value="1"/>
</dbReference>
<evidence type="ECO:0000256" key="4">
    <source>
        <dbReference type="ARBA" id="ARBA00022723"/>
    </source>
</evidence>
<gene>
    <name evidence="15" type="primary">moaA_1</name>
    <name evidence="12" type="synonym">moaA</name>
    <name evidence="15" type="ORF">DSCW_21210</name>
</gene>
<feature type="binding site" evidence="12">
    <location>
        <position position="72"/>
    </location>
    <ligand>
        <name>S-adenosyl-L-methionine</name>
        <dbReference type="ChEBI" id="CHEBI:59789"/>
    </ligand>
</feature>
<evidence type="ECO:0000256" key="10">
    <source>
        <dbReference type="ARBA" id="ARBA00023239"/>
    </source>
</evidence>
<dbReference type="SFLD" id="SFLDS00029">
    <property type="entry name" value="Radical_SAM"/>
    <property type="match status" value="1"/>
</dbReference>
<keyword evidence="16" id="KW-1185">Reference proteome</keyword>
<keyword evidence="3 12" id="KW-0949">S-adenosyl-L-methionine</keyword>
<dbReference type="GO" id="GO:0006777">
    <property type="term" value="P:Mo-molybdopterin cofactor biosynthetic process"/>
    <property type="evidence" value="ECO:0007669"/>
    <property type="project" value="UniProtKB-UniRule"/>
</dbReference>
<feature type="binding site" evidence="12">
    <location>
        <position position="160"/>
    </location>
    <ligand>
        <name>GTP</name>
        <dbReference type="ChEBI" id="CHEBI:37565"/>
    </ligand>
</feature>
<protein>
    <recommendedName>
        <fullName evidence="1 12">GTP 3',8-cyclase</fullName>
        <ecNumber evidence="1 12">4.1.99.22</ecNumber>
    </recommendedName>
    <alternativeName>
        <fullName evidence="12">Molybdenum cofactor biosynthesis protein A</fullName>
    </alternativeName>
</protein>
<evidence type="ECO:0000256" key="1">
    <source>
        <dbReference type="ARBA" id="ARBA00012167"/>
    </source>
</evidence>
<dbReference type="SFLD" id="SFLDG01067">
    <property type="entry name" value="SPASM/twitch_domain_containing"/>
    <property type="match status" value="1"/>
</dbReference>
<reference evidence="15 16" key="1">
    <citation type="submission" date="2019-11" db="EMBL/GenBank/DDBJ databases">
        <title>Comparative genomics of hydrocarbon-degrading Desulfosarcina strains.</title>
        <authorList>
            <person name="Watanabe M."/>
            <person name="Kojima H."/>
            <person name="Fukui M."/>
        </authorList>
    </citation>
    <scope>NUCLEOTIDE SEQUENCE [LARGE SCALE GENOMIC DNA]</scope>
    <source>
        <strain evidence="15 16">PP31</strain>
    </source>
</reference>
<keyword evidence="4 12" id="KW-0479">Metal-binding</keyword>
<feature type="binding site" evidence="12">
    <location>
        <position position="68"/>
    </location>
    <ligand>
        <name>GTP</name>
        <dbReference type="ChEBI" id="CHEBI:37565"/>
    </ligand>
</feature>
<dbReference type="InterPro" id="IPR058240">
    <property type="entry name" value="rSAM_sf"/>
</dbReference>
<dbReference type="PANTHER" id="PTHR22960">
    <property type="entry name" value="MOLYBDOPTERIN COFACTOR SYNTHESIS PROTEIN A"/>
    <property type="match status" value="1"/>
</dbReference>
<dbReference type="GO" id="GO:0046872">
    <property type="term" value="F:metal ion binding"/>
    <property type="evidence" value="ECO:0007669"/>
    <property type="project" value="UniProtKB-KW"/>
</dbReference>